<feature type="transmembrane region" description="Helical" evidence="7">
    <location>
        <begin position="102"/>
        <end position="122"/>
    </location>
</feature>
<dbReference type="PANTHER" id="PTHR43549">
    <property type="entry name" value="MULTIDRUG RESISTANCE PROTEIN YPNP-RELATED"/>
    <property type="match status" value="1"/>
</dbReference>
<organism evidence="8 9">
    <name type="scientific">Bullifex porci</name>
    <dbReference type="NCBI Taxonomy" id="2606638"/>
    <lineage>
        <taxon>Bacteria</taxon>
        <taxon>Pseudomonadati</taxon>
        <taxon>Spirochaetota</taxon>
        <taxon>Spirochaetia</taxon>
        <taxon>Spirochaetales</taxon>
        <taxon>Spirochaetaceae</taxon>
        <taxon>Bullifex</taxon>
    </lineage>
</organism>
<evidence type="ECO:0000256" key="3">
    <source>
        <dbReference type="ARBA" id="ARBA00022475"/>
    </source>
</evidence>
<gene>
    <name evidence="8" type="ORF">FYJ80_03965</name>
</gene>
<keyword evidence="6 7" id="KW-0472">Membrane</keyword>
<dbReference type="PIRSF" id="PIRSF006603">
    <property type="entry name" value="DinF"/>
    <property type="match status" value="1"/>
</dbReference>
<feature type="transmembrane region" description="Helical" evidence="7">
    <location>
        <begin position="201"/>
        <end position="222"/>
    </location>
</feature>
<dbReference type="InterPro" id="IPR002528">
    <property type="entry name" value="MATE_fam"/>
</dbReference>
<reference evidence="8 9" key="1">
    <citation type="submission" date="2019-08" db="EMBL/GenBank/DDBJ databases">
        <title>In-depth cultivation of the pig gut microbiome towards novel bacterial diversity and tailored functional studies.</title>
        <authorList>
            <person name="Wylensek D."/>
            <person name="Hitch T.C.A."/>
            <person name="Clavel T."/>
        </authorList>
    </citation>
    <scope>NUCLEOTIDE SEQUENCE [LARGE SCALE GENOMIC DNA]</scope>
    <source>
        <strain evidence="8 9">NM-380-WT-3C1</strain>
    </source>
</reference>
<evidence type="ECO:0000313" key="8">
    <source>
        <dbReference type="EMBL" id="MSU05935.1"/>
    </source>
</evidence>
<keyword evidence="5 7" id="KW-1133">Transmembrane helix</keyword>
<accession>A0A7X2PCM1</accession>
<feature type="transmembrane region" description="Helical" evidence="7">
    <location>
        <begin position="175"/>
        <end position="195"/>
    </location>
</feature>
<evidence type="ECO:0000256" key="4">
    <source>
        <dbReference type="ARBA" id="ARBA00022692"/>
    </source>
</evidence>
<evidence type="ECO:0000256" key="2">
    <source>
        <dbReference type="ARBA" id="ARBA00022448"/>
    </source>
</evidence>
<feature type="transmembrane region" description="Helical" evidence="7">
    <location>
        <begin position="398"/>
        <end position="419"/>
    </location>
</feature>
<name>A0A7X2PCM1_9SPIO</name>
<dbReference type="InterPro" id="IPR052031">
    <property type="entry name" value="Membrane_Transporter-Flippase"/>
</dbReference>
<feature type="transmembrane region" description="Helical" evidence="7">
    <location>
        <begin position="70"/>
        <end position="90"/>
    </location>
</feature>
<keyword evidence="4 7" id="KW-0812">Transmembrane</keyword>
<dbReference type="GO" id="GO:0005886">
    <property type="term" value="C:plasma membrane"/>
    <property type="evidence" value="ECO:0007669"/>
    <property type="project" value="UniProtKB-SubCell"/>
</dbReference>
<evidence type="ECO:0000256" key="7">
    <source>
        <dbReference type="SAM" id="Phobius"/>
    </source>
</evidence>
<feature type="transmembrane region" description="Helical" evidence="7">
    <location>
        <begin position="321"/>
        <end position="345"/>
    </location>
</feature>
<dbReference type="GO" id="GO:0015297">
    <property type="term" value="F:antiporter activity"/>
    <property type="evidence" value="ECO:0007669"/>
    <property type="project" value="InterPro"/>
</dbReference>
<keyword evidence="9" id="KW-1185">Reference proteome</keyword>
<feature type="transmembrane region" description="Helical" evidence="7">
    <location>
        <begin position="142"/>
        <end position="163"/>
    </location>
</feature>
<feature type="transmembrane region" description="Helical" evidence="7">
    <location>
        <begin position="365"/>
        <end position="391"/>
    </location>
</feature>
<dbReference type="GO" id="GO:0042910">
    <property type="term" value="F:xenobiotic transmembrane transporter activity"/>
    <property type="evidence" value="ECO:0007669"/>
    <property type="project" value="InterPro"/>
</dbReference>
<keyword evidence="2" id="KW-0813">Transport</keyword>
<evidence type="ECO:0000256" key="6">
    <source>
        <dbReference type="ARBA" id="ARBA00023136"/>
    </source>
</evidence>
<protein>
    <submittedName>
        <fullName evidence="8">MATE family efflux transporter</fullName>
    </submittedName>
</protein>
<dbReference type="EMBL" id="VUNN01000005">
    <property type="protein sequence ID" value="MSU05935.1"/>
    <property type="molecule type" value="Genomic_DNA"/>
</dbReference>
<comment type="caution">
    <text evidence="8">The sequence shown here is derived from an EMBL/GenBank/DDBJ whole genome shotgun (WGS) entry which is preliminary data.</text>
</comment>
<dbReference type="PANTHER" id="PTHR43549:SF2">
    <property type="entry name" value="MULTIDRUG RESISTANCE PROTEIN NORM-RELATED"/>
    <property type="match status" value="1"/>
</dbReference>
<dbReference type="Pfam" id="PF01554">
    <property type="entry name" value="MatE"/>
    <property type="match status" value="2"/>
</dbReference>
<dbReference type="Proteomes" id="UP000460549">
    <property type="component" value="Unassembled WGS sequence"/>
</dbReference>
<dbReference type="InterPro" id="IPR048279">
    <property type="entry name" value="MdtK-like"/>
</dbReference>
<feature type="transmembrane region" description="Helical" evidence="7">
    <location>
        <begin position="21"/>
        <end position="42"/>
    </location>
</feature>
<keyword evidence="3" id="KW-1003">Cell membrane</keyword>
<evidence type="ECO:0000256" key="1">
    <source>
        <dbReference type="ARBA" id="ARBA00004651"/>
    </source>
</evidence>
<sequence length="460" mass="50731">MAIISKRDKEFREEVLTTSKLIRLIIKVCFPLAIFQFITQLFNILDTLMASYIDATAVSTVAYMVQLQHIVSAIGGGLSVAGSIRIANFYGKGSYDDVKKEISSLFLLTAIISLFIILLIPFTPAILRLTGTPEGFTNSGSVYFMIVLVGIVINFFNSIYLAIEKSRGNTKVILKLNLLVMIVKLLLTAIFIYILKGGINYIALATLLSYLTLFFLGPIRLINGEDAFSFSLKAASLKWKAIGPMIKLSIPTMIEKMSFSFGKALVNNMSATYGETTVGAAGISNNMSGLLTGIQTGIQDGGTSLISQNNGAGLFKRVVKIFARLTTIEFIIGCIGNFLYLFLMWPISYIFASSKGGFNQEFQNLIILIFKYEILGCFLLSFCYASISLLLGLKQTKLVMIVNIFRVFVFRIPVIHYFTTYTNLNAEAVGYTMMISNSLTGIFAFLVAIYALIKVAKAKE</sequence>
<feature type="transmembrane region" description="Helical" evidence="7">
    <location>
        <begin position="431"/>
        <end position="453"/>
    </location>
</feature>
<evidence type="ECO:0000256" key="5">
    <source>
        <dbReference type="ARBA" id="ARBA00022989"/>
    </source>
</evidence>
<comment type="subcellular location">
    <subcellularLocation>
        <location evidence="1">Cell membrane</location>
        <topology evidence="1">Multi-pass membrane protein</topology>
    </subcellularLocation>
</comment>
<dbReference type="RefSeq" id="WP_154424860.1">
    <property type="nucleotide sequence ID" value="NZ_VUNN01000005.1"/>
</dbReference>
<dbReference type="AlphaFoldDB" id="A0A7X2PCM1"/>
<proteinExistence type="predicted"/>
<evidence type="ECO:0000313" key="9">
    <source>
        <dbReference type="Proteomes" id="UP000460549"/>
    </source>
</evidence>